<proteinExistence type="predicted"/>
<keyword evidence="2" id="KW-1185">Reference proteome</keyword>
<name>A0A8S0PQJ9_OLEEU</name>
<organism evidence="1 2">
    <name type="scientific">Olea europaea subsp. europaea</name>
    <dbReference type="NCBI Taxonomy" id="158383"/>
    <lineage>
        <taxon>Eukaryota</taxon>
        <taxon>Viridiplantae</taxon>
        <taxon>Streptophyta</taxon>
        <taxon>Embryophyta</taxon>
        <taxon>Tracheophyta</taxon>
        <taxon>Spermatophyta</taxon>
        <taxon>Magnoliopsida</taxon>
        <taxon>eudicotyledons</taxon>
        <taxon>Gunneridae</taxon>
        <taxon>Pentapetalae</taxon>
        <taxon>asterids</taxon>
        <taxon>lamiids</taxon>
        <taxon>Lamiales</taxon>
        <taxon>Oleaceae</taxon>
        <taxon>Oleeae</taxon>
        <taxon>Olea</taxon>
    </lineage>
</organism>
<dbReference type="Gramene" id="OE9A056818T1">
    <property type="protein sequence ID" value="OE9A056818C1"/>
    <property type="gene ID" value="OE9A056818"/>
</dbReference>
<evidence type="ECO:0000313" key="2">
    <source>
        <dbReference type="Proteomes" id="UP000594638"/>
    </source>
</evidence>
<dbReference type="AlphaFoldDB" id="A0A8S0PQJ9"/>
<gene>
    <name evidence="1" type="ORF">OLEA9_A056818</name>
</gene>
<protein>
    <submittedName>
        <fullName evidence="1">Uncharacterized protein</fullName>
    </submittedName>
</protein>
<sequence length="81" mass="8952">MGHYFPIHNPLARTETHFAPPVLSFPALTDHDITRRSGATRGLKIDVVKANKKAGVGARKALNDISNLRNSTMLQMKKDLT</sequence>
<dbReference type="OrthoDB" id="1902316at2759"/>
<feature type="non-terminal residue" evidence="1">
    <location>
        <position position="81"/>
    </location>
</feature>
<dbReference type="EMBL" id="CACTIH010000194">
    <property type="protein sequence ID" value="CAA2956703.1"/>
    <property type="molecule type" value="Genomic_DNA"/>
</dbReference>
<comment type="caution">
    <text evidence="1">The sequence shown here is derived from an EMBL/GenBank/DDBJ whole genome shotgun (WGS) entry which is preliminary data.</text>
</comment>
<dbReference type="Proteomes" id="UP000594638">
    <property type="component" value="Unassembled WGS sequence"/>
</dbReference>
<accession>A0A8S0PQJ9</accession>
<evidence type="ECO:0000313" key="1">
    <source>
        <dbReference type="EMBL" id="CAA2956703.1"/>
    </source>
</evidence>
<reference evidence="1 2" key="1">
    <citation type="submission" date="2019-12" db="EMBL/GenBank/DDBJ databases">
        <authorList>
            <person name="Alioto T."/>
            <person name="Alioto T."/>
            <person name="Gomez Garrido J."/>
        </authorList>
    </citation>
    <scope>NUCLEOTIDE SEQUENCE [LARGE SCALE GENOMIC DNA]</scope>
</reference>